<dbReference type="InterPro" id="IPR049500">
    <property type="entry name" value="Peptidase_M50B-like"/>
</dbReference>
<feature type="transmembrane region" description="Helical" evidence="1">
    <location>
        <begin position="20"/>
        <end position="38"/>
    </location>
</feature>
<accession>A0A1H3D0M0</accession>
<evidence type="ECO:0000313" key="2">
    <source>
        <dbReference type="EMBL" id="SDX59941.1"/>
    </source>
</evidence>
<name>A0A1H3D0M0_9PSEU</name>
<organism evidence="2 3">
    <name type="scientific">Amycolatopsis xylanica</name>
    <dbReference type="NCBI Taxonomy" id="589385"/>
    <lineage>
        <taxon>Bacteria</taxon>
        <taxon>Bacillati</taxon>
        <taxon>Actinomycetota</taxon>
        <taxon>Actinomycetes</taxon>
        <taxon>Pseudonocardiales</taxon>
        <taxon>Pseudonocardiaceae</taxon>
        <taxon>Amycolatopsis</taxon>
    </lineage>
</organism>
<dbReference type="STRING" id="589385.SAMN05421504_103217"/>
<dbReference type="OrthoDB" id="5184455at2"/>
<dbReference type="Pfam" id="PF13398">
    <property type="entry name" value="Peptidase_M50B"/>
    <property type="match status" value="1"/>
</dbReference>
<dbReference type="AlphaFoldDB" id="A0A1H3D0M0"/>
<gene>
    <name evidence="2" type="ORF">SAMN05421504_103217</name>
</gene>
<evidence type="ECO:0000256" key="1">
    <source>
        <dbReference type="SAM" id="Phobius"/>
    </source>
</evidence>
<keyword evidence="1" id="KW-0812">Transmembrane</keyword>
<feature type="transmembrane region" description="Helical" evidence="1">
    <location>
        <begin position="166"/>
        <end position="184"/>
    </location>
</feature>
<keyword evidence="1" id="KW-0472">Membrane</keyword>
<feature type="transmembrane region" description="Helical" evidence="1">
    <location>
        <begin position="139"/>
        <end position="159"/>
    </location>
</feature>
<dbReference type="RefSeq" id="WP_091289324.1">
    <property type="nucleotide sequence ID" value="NZ_FNON01000003.1"/>
</dbReference>
<feature type="transmembrane region" description="Helical" evidence="1">
    <location>
        <begin position="211"/>
        <end position="234"/>
    </location>
</feature>
<keyword evidence="1" id="KW-1133">Transmembrane helix</keyword>
<dbReference type="Proteomes" id="UP000199515">
    <property type="component" value="Unassembled WGS sequence"/>
</dbReference>
<keyword evidence="3" id="KW-1185">Reference proteome</keyword>
<protein>
    <submittedName>
        <fullName evidence="2">Peptidase M50B-like</fullName>
    </submittedName>
</protein>
<dbReference type="EMBL" id="FNON01000003">
    <property type="protein sequence ID" value="SDX59941.1"/>
    <property type="molecule type" value="Genomic_DNA"/>
</dbReference>
<evidence type="ECO:0000313" key="3">
    <source>
        <dbReference type="Proteomes" id="UP000199515"/>
    </source>
</evidence>
<feature type="transmembrane region" description="Helical" evidence="1">
    <location>
        <begin position="104"/>
        <end position="133"/>
    </location>
</feature>
<proteinExistence type="predicted"/>
<reference evidence="2 3" key="1">
    <citation type="submission" date="2016-10" db="EMBL/GenBank/DDBJ databases">
        <authorList>
            <person name="de Groot N.N."/>
        </authorList>
    </citation>
    <scope>NUCLEOTIDE SEQUENCE [LARGE SCALE GENOMIC DNA]</scope>
    <source>
        <strain evidence="2 3">CPCC 202699</strain>
    </source>
</reference>
<sequence>MREPDPSAVAGVLDAQPDPGSWLALITGGVALLVVLSGTPWRWARTAITIVHEAGHALLAVLVGRRLQGIRLHSDTSGVTVSRGKPEGPGMVLTALGGYPAPSVLGLVFAGLLAASRVTALLVLAAVLLLAVLVMVRNAYGVLVVVVTAGVLALASLVAPSSVQAAFVYLMTWFLLFGGVRPVIELQLKRRQGQARDSDADQLARLTEVPAALWVLVLAMISVSCVIMGGAFLLQPTLK</sequence>